<evidence type="ECO:0008006" key="7">
    <source>
        <dbReference type="Google" id="ProtNLM"/>
    </source>
</evidence>
<dbReference type="FunFam" id="1.10.287.370:FF:000003">
    <property type="entry name" value="Prefoldin subunit 6"/>
    <property type="match status" value="1"/>
</dbReference>
<organism evidence="3 6">
    <name type="scientific">Puccinia graminis f. sp. tritici</name>
    <dbReference type="NCBI Taxonomy" id="56615"/>
    <lineage>
        <taxon>Eukaryota</taxon>
        <taxon>Fungi</taxon>
        <taxon>Dikarya</taxon>
        <taxon>Basidiomycota</taxon>
        <taxon>Pucciniomycotina</taxon>
        <taxon>Pucciniomycetes</taxon>
        <taxon>Pucciniales</taxon>
        <taxon>Pucciniaceae</taxon>
        <taxon>Puccinia</taxon>
    </lineage>
</organism>
<sequence length="147" mass="16552">MNMTTTSTATVKEQLRSSTAEFQESQAQLKKLINSRQTLDSQLSENESVKEQIENLKPDDKPIIFKSIANVLVKQDLAESQSNINRRIEFLKHEQSKVDKKIETVQANMDRLRPILAELTAKLQQEAPTQQLAQTHLANPTAPTVAV</sequence>
<dbReference type="CDD" id="cd23161">
    <property type="entry name" value="Prefoldin_6"/>
    <property type="match status" value="1"/>
</dbReference>
<evidence type="ECO:0000313" key="5">
    <source>
        <dbReference type="Proteomes" id="UP000324748"/>
    </source>
</evidence>
<dbReference type="PANTHER" id="PTHR21431">
    <property type="entry name" value="PREFOLDIN SUBUNIT 6"/>
    <property type="match status" value="1"/>
</dbReference>
<accession>A0A5B0MRV9</accession>
<comment type="caution">
    <text evidence="3">The sequence shown here is derived from an EMBL/GenBank/DDBJ whole genome shotgun (WGS) entry which is preliminary data.</text>
</comment>
<evidence type="ECO:0000256" key="1">
    <source>
        <dbReference type="ARBA" id="ARBA00008045"/>
    </source>
</evidence>
<protein>
    <recommendedName>
        <fullName evidence="7">Prefoldin subunit 6</fullName>
    </recommendedName>
</protein>
<dbReference type="Proteomes" id="UP000325313">
    <property type="component" value="Unassembled WGS sequence"/>
</dbReference>
<dbReference type="Pfam" id="PF01920">
    <property type="entry name" value="Prefoldin_2"/>
    <property type="match status" value="1"/>
</dbReference>
<keyword evidence="2" id="KW-0143">Chaperone</keyword>
<dbReference type="GO" id="GO:0016272">
    <property type="term" value="C:prefoldin complex"/>
    <property type="evidence" value="ECO:0007669"/>
    <property type="project" value="InterPro"/>
</dbReference>
<dbReference type="GO" id="GO:0005737">
    <property type="term" value="C:cytoplasm"/>
    <property type="evidence" value="ECO:0007669"/>
    <property type="project" value="TreeGrafter"/>
</dbReference>
<dbReference type="EMBL" id="VDEP01000449">
    <property type="protein sequence ID" value="KAA1078599.1"/>
    <property type="molecule type" value="Genomic_DNA"/>
</dbReference>
<dbReference type="AlphaFoldDB" id="A0A5B0MRV9"/>
<dbReference type="GO" id="GO:0006457">
    <property type="term" value="P:protein folding"/>
    <property type="evidence" value="ECO:0007669"/>
    <property type="project" value="InterPro"/>
</dbReference>
<proteinExistence type="inferred from homology"/>
<name>A0A5B0MRV9_PUCGR</name>
<evidence type="ECO:0000256" key="2">
    <source>
        <dbReference type="ARBA" id="ARBA00023186"/>
    </source>
</evidence>
<evidence type="ECO:0000313" key="6">
    <source>
        <dbReference type="Proteomes" id="UP000325313"/>
    </source>
</evidence>
<evidence type="ECO:0000313" key="4">
    <source>
        <dbReference type="EMBL" id="KAA1084205.1"/>
    </source>
</evidence>
<dbReference type="SUPFAM" id="SSF46579">
    <property type="entry name" value="Prefoldin"/>
    <property type="match status" value="1"/>
</dbReference>
<reference evidence="5 6" key="1">
    <citation type="submission" date="2019-05" db="EMBL/GenBank/DDBJ databases">
        <title>Emergence of the Ug99 lineage of the wheat stem rust pathogen through somatic hybridization.</title>
        <authorList>
            <person name="Li F."/>
            <person name="Upadhyaya N.M."/>
            <person name="Sperschneider J."/>
            <person name="Matny O."/>
            <person name="Nguyen-Phuc H."/>
            <person name="Mago R."/>
            <person name="Raley C."/>
            <person name="Miller M.E."/>
            <person name="Silverstein K.A.T."/>
            <person name="Henningsen E."/>
            <person name="Hirsch C.D."/>
            <person name="Visser B."/>
            <person name="Pretorius Z.A."/>
            <person name="Steffenson B.J."/>
            <person name="Schwessinger B."/>
            <person name="Dodds P.N."/>
            <person name="Figueroa M."/>
        </authorList>
    </citation>
    <scope>NUCLEOTIDE SEQUENCE [LARGE SCALE GENOMIC DNA]</scope>
    <source>
        <strain evidence="4">21-0</strain>
        <strain evidence="3 6">Ug99</strain>
    </source>
</reference>
<dbReference type="Proteomes" id="UP000324748">
    <property type="component" value="Unassembled WGS sequence"/>
</dbReference>
<dbReference type="GO" id="GO:0051087">
    <property type="term" value="F:protein-folding chaperone binding"/>
    <property type="evidence" value="ECO:0007669"/>
    <property type="project" value="TreeGrafter"/>
</dbReference>
<dbReference type="GO" id="GO:0051131">
    <property type="term" value="P:chaperone-mediated protein complex assembly"/>
    <property type="evidence" value="ECO:0007669"/>
    <property type="project" value="TreeGrafter"/>
</dbReference>
<dbReference type="InterPro" id="IPR002777">
    <property type="entry name" value="PFD_beta-like"/>
</dbReference>
<dbReference type="OrthoDB" id="248120at2759"/>
<gene>
    <name evidence="4" type="ORF">PGT21_020994</name>
    <name evidence="3" type="ORF">PGTUg99_011776</name>
</gene>
<keyword evidence="5" id="KW-1185">Reference proteome</keyword>
<evidence type="ECO:0000313" key="3">
    <source>
        <dbReference type="EMBL" id="KAA1078599.1"/>
    </source>
</evidence>
<dbReference type="GO" id="GO:0051082">
    <property type="term" value="F:unfolded protein binding"/>
    <property type="evidence" value="ECO:0007669"/>
    <property type="project" value="InterPro"/>
</dbReference>
<dbReference type="Gene3D" id="1.10.287.370">
    <property type="match status" value="1"/>
</dbReference>
<dbReference type="EMBL" id="VSWC01000118">
    <property type="protein sequence ID" value="KAA1084205.1"/>
    <property type="molecule type" value="Genomic_DNA"/>
</dbReference>
<comment type="similarity">
    <text evidence="1">Belongs to the prefoldin subunit beta family.</text>
</comment>
<dbReference type="InterPro" id="IPR009053">
    <property type="entry name" value="Prefoldin"/>
</dbReference>
<dbReference type="PANTHER" id="PTHR21431:SF0">
    <property type="entry name" value="PREFOLDIN SUBUNIT 6"/>
    <property type="match status" value="1"/>
</dbReference>